<accession>A0A3P8EZR3</accession>
<proteinExistence type="predicted"/>
<gene>
    <name evidence="1" type="ORF">HPBE_LOCUS27292</name>
</gene>
<dbReference type="WBParaSite" id="HPBE_0002729101-mRNA-1">
    <property type="protein sequence ID" value="HPBE_0002729101-mRNA-1"/>
    <property type="gene ID" value="HPBE_0002729101"/>
</dbReference>
<protein>
    <submittedName>
        <fullName evidence="3">ABC transmembrane type-1 domain-containing protein</fullName>
    </submittedName>
</protein>
<reference evidence="1 2" key="1">
    <citation type="submission" date="2018-11" db="EMBL/GenBank/DDBJ databases">
        <authorList>
            <consortium name="Pathogen Informatics"/>
        </authorList>
    </citation>
    <scope>NUCLEOTIDE SEQUENCE [LARGE SCALE GENOMIC DNA]</scope>
</reference>
<dbReference type="EMBL" id="UZAH01042871">
    <property type="protein sequence ID" value="VDP62491.1"/>
    <property type="molecule type" value="Genomic_DNA"/>
</dbReference>
<accession>A0A183GX71</accession>
<evidence type="ECO:0000313" key="2">
    <source>
        <dbReference type="Proteomes" id="UP000050761"/>
    </source>
</evidence>
<reference evidence="3" key="2">
    <citation type="submission" date="2019-09" db="UniProtKB">
        <authorList>
            <consortium name="WormBaseParasite"/>
        </authorList>
    </citation>
    <scope>IDENTIFICATION</scope>
</reference>
<sequence length="79" mass="8836">MDPGLCYILTLSTYLAYTFLIFELAQGSPTDLINGAKKMVLFSSMYHRVLGIGRIDGEEDALKSVVFVGKARLCFWRIA</sequence>
<dbReference type="AlphaFoldDB" id="A0A183GX71"/>
<dbReference type="Proteomes" id="UP000050761">
    <property type="component" value="Unassembled WGS sequence"/>
</dbReference>
<keyword evidence="2" id="KW-1185">Reference proteome</keyword>
<organism evidence="2 3">
    <name type="scientific">Heligmosomoides polygyrus</name>
    <name type="common">Parasitic roundworm</name>
    <dbReference type="NCBI Taxonomy" id="6339"/>
    <lineage>
        <taxon>Eukaryota</taxon>
        <taxon>Metazoa</taxon>
        <taxon>Ecdysozoa</taxon>
        <taxon>Nematoda</taxon>
        <taxon>Chromadorea</taxon>
        <taxon>Rhabditida</taxon>
        <taxon>Rhabditina</taxon>
        <taxon>Rhabditomorpha</taxon>
        <taxon>Strongyloidea</taxon>
        <taxon>Heligmosomidae</taxon>
        <taxon>Heligmosomoides</taxon>
    </lineage>
</organism>
<name>A0A183GX71_HELPZ</name>
<evidence type="ECO:0000313" key="3">
    <source>
        <dbReference type="WBParaSite" id="HPBE_0002729101-mRNA-1"/>
    </source>
</evidence>
<evidence type="ECO:0000313" key="1">
    <source>
        <dbReference type="EMBL" id="VDP62491.1"/>
    </source>
</evidence>